<dbReference type="Proteomes" id="UP000663855">
    <property type="component" value="Unassembled WGS sequence"/>
</dbReference>
<protein>
    <submittedName>
        <fullName evidence="5">Uncharacterized protein</fullName>
    </submittedName>
</protein>
<keyword evidence="1" id="KW-0677">Repeat</keyword>
<dbReference type="EMBL" id="CAJNRE010000061">
    <property type="protein sequence ID" value="CAF1913098.1"/>
    <property type="molecule type" value="Genomic_DNA"/>
</dbReference>
<evidence type="ECO:0000256" key="1">
    <source>
        <dbReference type="ARBA" id="ARBA00022737"/>
    </source>
</evidence>
<feature type="repeat" description="TPR" evidence="3">
    <location>
        <begin position="571"/>
        <end position="604"/>
    </location>
</feature>
<sequence length="693" mass="80993">MMEKTEQLHEKSSLFNDHLETFSLVWIRNEIGKNEQHENHEEKLRTVINHLKIFENIEQCQQYFQVISKEDRFVVIINDKLSREIVPTIHNLNQVSSIYVYCSDENKHKKWSKDFSKIRAITNDFAEILIRIEVDQKIRMKIEEPLSIKSLNGDDENNLSITKLDISCINFQILIDVLLRIRSNDEDINDLLHFCKKEYKGNKSHLTTIREFQHNYSANAALDWYIHRPFLQKILNKAFQLENIDILYVFRPFIRDICLQLRQKQYQSPVRTYKGQLMSKTKVNNLKKLMGKLISVNTLLLTSTDKPSVVHDLEETTPSNNMQKVLLEIDADPRADISIPFAQVNSNNDRDNDKDILFMAGSIFRLVSIFYDKEKRCIIRMTLCNDNEPDLKQIFENMRNEYGYGETNLLALGMILRDMGKFDLAEKYLFRMLKKLPLNDPLLDALYPSLGLVAKDKGDYDRCLHWYCKSLKIYMVTRPYDYLTIADTYNTIGTVYHAYKCQYDKALNYFNKAVLLLKQFDAEMHPMMAKLYDGIGAVHEEQRNYSEALVYYQKSLNIKKKHLASNHFDLIISYKNIAAAHGYLGSYDTALEFYKKTLEIQMKKFSLQHPDIALTYANMAAVYAAKNRSQQALTYWHKANDIFQTTLSPQHPLIVKIEEEIKNASSKITNNVSSKIINHVSIKKTGKKRVILT</sequence>
<dbReference type="SMART" id="SM00028">
    <property type="entry name" value="TPR"/>
    <property type="match status" value="5"/>
</dbReference>
<dbReference type="EMBL" id="CAJOBI010000570">
    <property type="protein sequence ID" value="CAF3831946.1"/>
    <property type="molecule type" value="Genomic_DNA"/>
</dbReference>
<dbReference type="AlphaFoldDB" id="A0A816KDB5"/>
<dbReference type="Gene3D" id="1.25.40.10">
    <property type="entry name" value="Tetratricopeptide repeat domain"/>
    <property type="match status" value="2"/>
</dbReference>
<evidence type="ECO:0000313" key="8">
    <source>
        <dbReference type="EMBL" id="CAF3831946.1"/>
    </source>
</evidence>
<evidence type="ECO:0000256" key="2">
    <source>
        <dbReference type="ARBA" id="ARBA00022803"/>
    </source>
</evidence>
<dbReference type="PROSITE" id="PS50005">
    <property type="entry name" value="TPR"/>
    <property type="match status" value="2"/>
</dbReference>
<dbReference type="Proteomes" id="UP000681720">
    <property type="component" value="Unassembled WGS sequence"/>
</dbReference>
<keyword evidence="2 3" id="KW-0802">TPR repeat</keyword>
<evidence type="ECO:0000313" key="7">
    <source>
        <dbReference type="EMBL" id="CAF3825065.1"/>
    </source>
</evidence>
<evidence type="ECO:0000313" key="9">
    <source>
        <dbReference type="Proteomes" id="UP000663824"/>
    </source>
</evidence>
<organism evidence="5 9">
    <name type="scientific">Rotaria magnacalcarata</name>
    <dbReference type="NCBI Taxonomy" id="392030"/>
    <lineage>
        <taxon>Eukaryota</taxon>
        <taxon>Metazoa</taxon>
        <taxon>Spiralia</taxon>
        <taxon>Gnathifera</taxon>
        <taxon>Rotifera</taxon>
        <taxon>Eurotatoria</taxon>
        <taxon>Bdelloidea</taxon>
        <taxon>Philodinida</taxon>
        <taxon>Philodinidae</taxon>
        <taxon>Rotaria</taxon>
    </lineage>
</organism>
<evidence type="ECO:0000256" key="3">
    <source>
        <dbReference type="PROSITE-ProRule" id="PRU00339"/>
    </source>
</evidence>
<reference evidence="5" key="1">
    <citation type="submission" date="2021-02" db="EMBL/GenBank/DDBJ databases">
        <authorList>
            <person name="Nowell W R."/>
        </authorList>
    </citation>
    <scope>NUCLEOTIDE SEQUENCE</scope>
</reference>
<comment type="caution">
    <text evidence="5">The sequence shown here is derived from an EMBL/GenBank/DDBJ whole genome shotgun (WGS) entry which is preliminary data.</text>
</comment>
<name>A0A816KDB5_9BILA</name>
<feature type="repeat" description="TPR" evidence="3">
    <location>
        <begin position="529"/>
        <end position="562"/>
    </location>
</feature>
<dbReference type="Proteomes" id="UP000676336">
    <property type="component" value="Unassembled WGS sequence"/>
</dbReference>
<dbReference type="EMBL" id="CAJOBH010000455">
    <property type="protein sequence ID" value="CAF3793259.1"/>
    <property type="molecule type" value="Genomic_DNA"/>
</dbReference>
<gene>
    <name evidence="6" type="ORF">BYL167_LOCUS2571</name>
    <name evidence="4" type="ORF">CJN711_LOCUS18598</name>
    <name evidence="7" type="ORF">GIL414_LOCUS2454</name>
    <name evidence="5" type="ORF">MBJ925_LOCUS930</name>
    <name evidence="8" type="ORF">SMN809_LOCUS2919</name>
</gene>
<dbReference type="Proteomes" id="UP000663824">
    <property type="component" value="Unassembled WGS sequence"/>
</dbReference>
<dbReference type="Proteomes" id="UP000681967">
    <property type="component" value="Unassembled WGS sequence"/>
</dbReference>
<dbReference type="InterPro" id="IPR011990">
    <property type="entry name" value="TPR-like_helical_dom_sf"/>
</dbReference>
<dbReference type="InterPro" id="IPR019734">
    <property type="entry name" value="TPR_rpt"/>
</dbReference>
<dbReference type="Pfam" id="PF13374">
    <property type="entry name" value="TPR_10"/>
    <property type="match status" value="1"/>
</dbReference>
<evidence type="ECO:0000313" key="6">
    <source>
        <dbReference type="EMBL" id="CAF3793259.1"/>
    </source>
</evidence>
<dbReference type="EMBL" id="CAJOBJ010000475">
    <property type="protein sequence ID" value="CAF3825065.1"/>
    <property type="molecule type" value="Genomic_DNA"/>
</dbReference>
<accession>A0A816KDB5</accession>
<evidence type="ECO:0000313" key="5">
    <source>
        <dbReference type="EMBL" id="CAF1913098.1"/>
    </source>
</evidence>
<proteinExistence type="predicted"/>
<evidence type="ECO:0000313" key="4">
    <source>
        <dbReference type="EMBL" id="CAF1334439.1"/>
    </source>
</evidence>
<dbReference type="SUPFAM" id="SSF48452">
    <property type="entry name" value="TPR-like"/>
    <property type="match status" value="2"/>
</dbReference>
<dbReference type="Pfam" id="PF13424">
    <property type="entry name" value="TPR_12"/>
    <property type="match status" value="2"/>
</dbReference>
<dbReference type="EMBL" id="CAJNOV010008698">
    <property type="protein sequence ID" value="CAF1334439.1"/>
    <property type="molecule type" value="Genomic_DNA"/>
</dbReference>
<dbReference type="PANTHER" id="PTHR45641:SF19">
    <property type="entry name" value="NEPHROCYSTIN-3"/>
    <property type="match status" value="1"/>
</dbReference>
<dbReference type="PANTHER" id="PTHR45641">
    <property type="entry name" value="TETRATRICOPEPTIDE REPEAT PROTEIN (AFU_ORTHOLOGUE AFUA_6G03870)"/>
    <property type="match status" value="1"/>
</dbReference>